<accession>R7SJ86</accession>
<dbReference type="OMA" id="YVLESVN"/>
<dbReference type="SUPFAM" id="SSF102588">
    <property type="entry name" value="LmbE-like"/>
    <property type="match status" value="1"/>
</dbReference>
<dbReference type="EMBL" id="JH717986">
    <property type="protein sequence ID" value="EJC97674.1"/>
    <property type="molecule type" value="Genomic_DNA"/>
</dbReference>
<name>R7SJ86_FOMME</name>
<dbReference type="GeneID" id="18671604"/>
<dbReference type="InterPro" id="IPR003737">
    <property type="entry name" value="GlcNAc_PI_deacetylase-related"/>
</dbReference>
<keyword evidence="4" id="KW-1185">Reference proteome</keyword>
<dbReference type="OrthoDB" id="440160at2759"/>
<evidence type="ECO:0000313" key="4">
    <source>
        <dbReference type="Proteomes" id="UP000053630"/>
    </source>
</evidence>
<dbReference type="EC" id="3.5.1.89" evidence="2"/>
<dbReference type="Pfam" id="PF02585">
    <property type="entry name" value="PIG-L"/>
    <property type="match status" value="1"/>
</dbReference>
<protein>
    <recommendedName>
        <fullName evidence="2">N-acetylglucosaminylphosphatidylinositol deacetylase</fullName>
        <ecNumber evidence="2">3.5.1.89</ecNumber>
    </recommendedName>
</protein>
<dbReference type="PANTHER" id="PTHR12993">
    <property type="entry name" value="N-ACETYLGLUCOSAMINYL-PHOSPHATIDYLINOSITOL DE-N-ACETYLASE-RELATED"/>
    <property type="match status" value="1"/>
</dbReference>
<dbReference type="PANTHER" id="PTHR12993:SF11">
    <property type="entry name" value="N-ACETYLGLUCOSAMINYL-PHOSPHATIDYLINOSITOL DE-N-ACETYLASE"/>
    <property type="match status" value="1"/>
</dbReference>
<dbReference type="RefSeq" id="XP_007272090.1">
    <property type="nucleotide sequence ID" value="XM_007272028.1"/>
</dbReference>
<dbReference type="KEGG" id="fme:FOMMEDRAFT_130360"/>
<proteinExistence type="inferred from homology"/>
<gene>
    <name evidence="3" type="ORF">FOMMEDRAFT_130360</name>
</gene>
<dbReference type="GO" id="GO:0016020">
    <property type="term" value="C:membrane"/>
    <property type="evidence" value="ECO:0007669"/>
    <property type="project" value="GOC"/>
</dbReference>
<evidence type="ECO:0000256" key="1">
    <source>
        <dbReference type="ARBA" id="ARBA00006066"/>
    </source>
</evidence>
<evidence type="ECO:0000313" key="3">
    <source>
        <dbReference type="EMBL" id="EJC97674.1"/>
    </source>
</evidence>
<evidence type="ECO:0000256" key="2">
    <source>
        <dbReference type="ARBA" id="ARBA00012176"/>
    </source>
</evidence>
<dbReference type="Gene3D" id="3.40.50.10320">
    <property type="entry name" value="LmbE-like"/>
    <property type="match status" value="1"/>
</dbReference>
<dbReference type="AlphaFoldDB" id="R7SJ86"/>
<dbReference type="GO" id="GO:0006506">
    <property type="term" value="P:GPI anchor biosynthetic process"/>
    <property type="evidence" value="ECO:0007669"/>
    <property type="project" value="UniProtKB-UniPathway"/>
</dbReference>
<dbReference type="eggNOG" id="KOG3332">
    <property type="taxonomic scope" value="Eukaryota"/>
</dbReference>
<comment type="similarity">
    <text evidence="1">Belongs to the PIGL family.</text>
</comment>
<organism evidence="3 4">
    <name type="scientific">Fomitiporia mediterranea (strain MF3/22)</name>
    <name type="common">Grapevine white-rot fungus</name>
    <dbReference type="NCBI Taxonomy" id="694068"/>
    <lineage>
        <taxon>Eukaryota</taxon>
        <taxon>Fungi</taxon>
        <taxon>Dikarya</taxon>
        <taxon>Basidiomycota</taxon>
        <taxon>Agaricomycotina</taxon>
        <taxon>Agaricomycetes</taxon>
        <taxon>Hymenochaetales</taxon>
        <taxon>Hymenochaetaceae</taxon>
        <taxon>Fomitiporia</taxon>
    </lineage>
</organism>
<dbReference type="GO" id="GO:0005783">
    <property type="term" value="C:endoplasmic reticulum"/>
    <property type="evidence" value="ECO:0007669"/>
    <property type="project" value="TreeGrafter"/>
</dbReference>
<dbReference type="GO" id="GO:0000225">
    <property type="term" value="F:N-acetylglucosaminylphosphatidylinositol deacetylase activity"/>
    <property type="evidence" value="ECO:0007669"/>
    <property type="project" value="UniProtKB-EC"/>
</dbReference>
<reference evidence="4" key="1">
    <citation type="journal article" date="2012" name="Science">
        <title>The Paleozoic origin of enzymatic lignin decomposition reconstructed from 31 fungal genomes.</title>
        <authorList>
            <person name="Floudas D."/>
            <person name="Binder M."/>
            <person name="Riley R."/>
            <person name="Barry K."/>
            <person name="Blanchette R.A."/>
            <person name="Henrissat B."/>
            <person name="Martinez A.T."/>
            <person name="Otillar R."/>
            <person name="Spatafora J.W."/>
            <person name="Yadav J.S."/>
            <person name="Aerts A."/>
            <person name="Benoit I."/>
            <person name="Boyd A."/>
            <person name="Carlson A."/>
            <person name="Copeland A."/>
            <person name="Coutinho P.M."/>
            <person name="de Vries R.P."/>
            <person name="Ferreira P."/>
            <person name="Findley K."/>
            <person name="Foster B."/>
            <person name="Gaskell J."/>
            <person name="Glotzer D."/>
            <person name="Gorecki P."/>
            <person name="Heitman J."/>
            <person name="Hesse C."/>
            <person name="Hori C."/>
            <person name="Igarashi K."/>
            <person name="Jurgens J.A."/>
            <person name="Kallen N."/>
            <person name="Kersten P."/>
            <person name="Kohler A."/>
            <person name="Kuees U."/>
            <person name="Kumar T.K.A."/>
            <person name="Kuo A."/>
            <person name="LaButti K."/>
            <person name="Larrondo L.F."/>
            <person name="Lindquist E."/>
            <person name="Ling A."/>
            <person name="Lombard V."/>
            <person name="Lucas S."/>
            <person name="Lundell T."/>
            <person name="Martin R."/>
            <person name="McLaughlin D.J."/>
            <person name="Morgenstern I."/>
            <person name="Morin E."/>
            <person name="Murat C."/>
            <person name="Nagy L.G."/>
            <person name="Nolan M."/>
            <person name="Ohm R.A."/>
            <person name="Patyshakuliyeva A."/>
            <person name="Rokas A."/>
            <person name="Ruiz-Duenas F.J."/>
            <person name="Sabat G."/>
            <person name="Salamov A."/>
            <person name="Samejima M."/>
            <person name="Schmutz J."/>
            <person name="Slot J.C."/>
            <person name="St John F."/>
            <person name="Stenlid J."/>
            <person name="Sun H."/>
            <person name="Sun S."/>
            <person name="Syed K."/>
            <person name="Tsang A."/>
            <person name="Wiebenga A."/>
            <person name="Young D."/>
            <person name="Pisabarro A."/>
            <person name="Eastwood D.C."/>
            <person name="Martin F."/>
            <person name="Cullen D."/>
            <person name="Grigoriev I.V."/>
            <person name="Hibbett D.S."/>
        </authorList>
    </citation>
    <scope>NUCLEOTIDE SEQUENCE [LARGE SCALE GENOMIC DNA]</scope>
    <source>
        <strain evidence="4">MF3/22</strain>
    </source>
</reference>
<dbReference type="Proteomes" id="UP000053630">
    <property type="component" value="Unassembled WGS sequence"/>
</dbReference>
<dbReference type="InterPro" id="IPR024078">
    <property type="entry name" value="LmbE-like_dom_sf"/>
</dbReference>
<dbReference type="UniPathway" id="UPA00196"/>
<sequence>MFFAPTLLGLIQGPSKSKDGLEHLEANYEEVTPSADVYSLCLSSGNSEGLGEIRKRELGDSLDVLGIGIERRWVLDEPFQDNITLFWNAKLIADHVRPYVEENGIDVIITFDDRGISSHPNHISLIHGARELLANSPGNNLRAFSLKTVGIISKYTGAGAALFAKLEQAFCSITPGLPLLYGLLLDVLPALPGGLRITDCTKYDAGETGSSVLFVSGWKEYMTALRAMRMHRSQLVWFRWLYVAFSRYMWVNELNEIVVS</sequence>